<evidence type="ECO:0000313" key="1">
    <source>
        <dbReference type="EMBL" id="GAA0863034.1"/>
    </source>
</evidence>
<gene>
    <name evidence="1" type="ORF">GCM10008917_10750</name>
</gene>
<proteinExistence type="predicted"/>
<name>A0ABP3XBL2_9FIRM</name>
<evidence type="ECO:0000313" key="2">
    <source>
        <dbReference type="Proteomes" id="UP001400965"/>
    </source>
</evidence>
<keyword evidence="2" id="KW-1185">Reference proteome</keyword>
<protein>
    <submittedName>
        <fullName evidence="1">Uncharacterized protein</fullName>
    </submittedName>
</protein>
<dbReference type="Proteomes" id="UP001400965">
    <property type="component" value="Unassembled WGS sequence"/>
</dbReference>
<organism evidence="1 2">
    <name type="scientific">Paraclostridium tenue</name>
    <dbReference type="NCBI Taxonomy" id="1737"/>
    <lineage>
        <taxon>Bacteria</taxon>
        <taxon>Bacillati</taxon>
        <taxon>Bacillota</taxon>
        <taxon>Clostridia</taxon>
        <taxon>Peptostreptococcales</taxon>
        <taxon>Peptostreptococcaceae</taxon>
        <taxon>Paraclostridium</taxon>
    </lineage>
</organism>
<comment type="caution">
    <text evidence="1">The sequence shown here is derived from an EMBL/GenBank/DDBJ whole genome shotgun (WGS) entry which is preliminary data.</text>
</comment>
<dbReference type="EMBL" id="BAAACP010000005">
    <property type="protein sequence ID" value="GAA0863034.1"/>
    <property type="molecule type" value="Genomic_DNA"/>
</dbReference>
<accession>A0ABP3XBL2</accession>
<reference evidence="2" key="1">
    <citation type="journal article" date="2019" name="Int. J. Syst. Evol. Microbiol.">
        <title>The Global Catalogue of Microorganisms (GCM) 10K type strain sequencing project: providing services to taxonomists for standard genome sequencing and annotation.</title>
        <authorList>
            <consortium name="The Broad Institute Genomics Platform"/>
            <consortium name="The Broad Institute Genome Sequencing Center for Infectious Disease"/>
            <person name="Wu L."/>
            <person name="Ma J."/>
        </authorList>
    </citation>
    <scope>NUCLEOTIDE SEQUENCE [LARGE SCALE GENOMIC DNA]</scope>
    <source>
        <strain evidence="2">JCM 6486</strain>
    </source>
</reference>
<sequence>MNLDYQNTKALKTFNKKKARLTESEAFTRSITFYSYFSCTNNC</sequence>